<accession>A0ABQ2MQC7</accession>
<organism evidence="1 2">
    <name type="scientific">Streptomyces daqingensis</name>
    <dbReference type="NCBI Taxonomy" id="1472640"/>
    <lineage>
        <taxon>Bacteria</taxon>
        <taxon>Bacillati</taxon>
        <taxon>Actinomycetota</taxon>
        <taxon>Actinomycetes</taxon>
        <taxon>Kitasatosporales</taxon>
        <taxon>Streptomycetaceae</taxon>
        <taxon>Streptomyces</taxon>
    </lineage>
</organism>
<evidence type="ECO:0000313" key="1">
    <source>
        <dbReference type="EMBL" id="GGO55507.1"/>
    </source>
</evidence>
<keyword evidence="2" id="KW-1185">Reference proteome</keyword>
<name>A0ABQ2MQC7_9ACTN</name>
<dbReference type="RefSeq" id="WP_189039208.1">
    <property type="nucleotide sequence ID" value="NZ_BMMP01000017.1"/>
</dbReference>
<dbReference type="Proteomes" id="UP000631535">
    <property type="component" value="Unassembled WGS sequence"/>
</dbReference>
<sequence length="89" mass="10186">MNQRSEWQPATVHFREAISLYEGRPAVMATESLKVRTEPGWVHIDITTNNDLEDALIAEIPSDRIARINRTMPVAELKARMPRVRSSDQ</sequence>
<evidence type="ECO:0000313" key="2">
    <source>
        <dbReference type="Proteomes" id="UP000631535"/>
    </source>
</evidence>
<dbReference type="EMBL" id="BMMP01000017">
    <property type="protein sequence ID" value="GGO55507.1"/>
    <property type="molecule type" value="Genomic_DNA"/>
</dbReference>
<comment type="caution">
    <text evidence="1">The sequence shown here is derived from an EMBL/GenBank/DDBJ whole genome shotgun (WGS) entry which is preliminary data.</text>
</comment>
<protein>
    <submittedName>
        <fullName evidence="1">Uncharacterized protein</fullName>
    </submittedName>
</protein>
<proteinExistence type="predicted"/>
<reference evidence="2" key="1">
    <citation type="journal article" date="2019" name="Int. J. Syst. Evol. Microbiol.">
        <title>The Global Catalogue of Microorganisms (GCM) 10K type strain sequencing project: providing services to taxonomists for standard genome sequencing and annotation.</title>
        <authorList>
            <consortium name="The Broad Institute Genomics Platform"/>
            <consortium name="The Broad Institute Genome Sequencing Center for Infectious Disease"/>
            <person name="Wu L."/>
            <person name="Ma J."/>
        </authorList>
    </citation>
    <scope>NUCLEOTIDE SEQUENCE [LARGE SCALE GENOMIC DNA]</scope>
    <source>
        <strain evidence="2">CGMCC 4.7178</strain>
    </source>
</reference>
<gene>
    <name evidence="1" type="ORF">GCM10012287_46940</name>
</gene>